<feature type="transmembrane region" description="Helical" evidence="1">
    <location>
        <begin position="128"/>
        <end position="154"/>
    </location>
</feature>
<dbReference type="AlphaFoldDB" id="A0A371YTG3"/>
<dbReference type="Proteomes" id="UP001595455">
    <property type="component" value="Unassembled WGS sequence"/>
</dbReference>
<protein>
    <submittedName>
        <fullName evidence="3">Hydrolase</fullName>
    </submittedName>
</protein>
<evidence type="ECO:0000256" key="1">
    <source>
        <dbReference type="SAM" id="Phobius"/>
    </source>
</evidence>
<evidence type="ECO:0000313" key="3">
    <source>
        <dbReference type="EMBL" id="RFC84735.1"/>
    </source>
</evidence>
<keyword evidence="3" id="KW-0378">Hydrolase</keyword>
<name>A0A371YTG3_9GAMM</name>
<accession>A0A371YTG3</accession>
<dbReference type="OrthoDB" id="272996at2"/>
<dbReference type="RefSeq" id="WP_107008294.1">
    <property type="nucleotide sequence ID" value="NZ_JBHRSF010000007.1"/>
</dbReference>
<gene>
    <name evidence="2" type="ORF">ACFODO_05110</name>
    <name evidence="3" type="ORF">C9E89_003970</name>
</gene>
<dbReference type="EMBL" id="JBHRSF010000007">
    <property type="protein sequence ID" value="MFC2994663.1"/>
    <property type="molecule type" value="Genomic_DNA"/>
</dbReference>
<dbReference type="GO" id="GO:0016787">
    <property type="term" value="F:hydrolase activity"/>
    <property type="evidence" value="ECO:0007669"/>
    <property type="project" value="UniProtKB-KW"/>
</dbReference>
<reference evidence="5" key="3">
    <citation type="journal article" date="2019" name="Int. J. Syst. Evol. Microbiol.">
        <title>The Global Catalogue of Microorganisms (GCM) 10K type strain sequencing project: providing services to taxonomists for standard genome sequencing and annotation.</title>
        <authorList>
            <consortium name="The Broad Institute Genomics Platform"/>
            <consortium name="The Broad Institute Genome Sequencing Center for Infectious Disease"/>
            <person name="Wu L."/>
            <person name="Ma J."/>
        </authorList>
    </citation>
    <scope>NUCLEOTIDE SEQUENCE [LARGE SCALE GENOMIC DNA]</scope>
    <source>
        <strain evidence="5">KCTC 62575</strain>
    </source>
</reference>
<sequence>MPFTPLHLGLGASCKAIAHQQFSFMIFAGTQVLMDLEPLFGMILGWNTLHLYTHHLLGALLIGCIAIVIGKPISEFTLRVIFKESNWQISWKTAILSAFIGSFSHVFLDALMHTDMYPFFPLSQTQILATLVPYSFIFYGCLVGLAIGGIGFLIRRDES</sequence>
<evidence type="ECO:0000313" key="4">
    <source>
        <dbReference type="Proteomes" id="UP000240957"/>
    </source>
</evidence>
<comment type="caution">
    <text evidence="3">The sequence shown here is derived from an EMBL/GenBank/DDBJ whole genome shotgun (WGS) entry which is preliminary data.</text>
</comment>
<reference evidence="2" key="4">
    <citation type="submission" date="2024-09" db="EMBL/GenBank/DDBJ databases">
        <authorList>
            <person name="Sun Q."/>
            <person name="Mori K."/>
        </authorList>
    </citation>
    <scope>NUCLEOTIDE SEQUENCE</scope>
    <source>
        <strain evidence="2">KCTC 62575</strain>
    </source>
</reference>
<keyword evidence="1" id="KW-1133">Transmembrane helix</keyword>
<dbReference type="EMBL" id="PYIX02000004">
    <property type="protein sequence ID" value="RFC84735.1"/>
    <property type="molecule type" value="Genomic_DNA"/>
</dbReference>
<evidence type="ECO:0000313" key="2">
    <source>
        <dbReference type="EMBL" id="MFC2994663.1"/>
    </source>
</evidence>
<evidence type="ECO:0000313" key="5">
    <source>
        <dbReference type="Proteomes" id="UP001595455"/>
    </source>
</evidence>
<keyword evidence="5" id="KW-1185">Reference proteome</keyword>
<feature type="transmembrane region" description="Helical" evidence="1">
    <location>
        <begin position="49"/>
        <end position="69"/>
    </location>
</feature>
<proteinExistence type="predicted"/>
<reference evidence="2" key="1">
    <citation type="journal article" date="2014" name="Int. J. Syst. Evol. Microbiol.">
        <title>Complete genome of a new Firmicutes species belonging to the dominant human colonic microbiota ('Ruminococcus bicirculans') reveals two chromosomes and a selective capacity to utilize plant glucans.</title>
        <authorList>
            <consortium name="NISC Comparative Sequencing Program"/>
            <person name="Wegmann U."/>
            <person name="Louis P."/>
            <person name="Goesmann A."/>
            <person name="Henrissat B."/>
            <person name="Duncan S.H."/>
            <person name="Flint H.J."/>
        </authorList>
    </citation>
    <scope>NUCLEOTIDE SEQUENCE</scope>
    <source>
        <strain evidence="2">KCTC 62575</strain>
    </source>
</reference>
<feature type="transmembrane region" description="Helical" evidence="1">
    <location>
        <begin position="89"/>
        <end position="108"/>
    </location>
</feature>
<dbReference type="Proteomes" id="UP000240957">
    <property type="component" value="Unassembled WGS sequence"/>
</dbReference>
<organism evidence="3 4">
    <name type="scientific">Acinetobacter sichuanensis</name>
    <dbReference type="NCBI Taxonomy" id="2136183"/>
    <lineage>
        <taxon>Bacteria</taxon>
        <taxon>Pseudomonadati</taxon>
        <taxon>Pseudomonadota</taxon>
        <taxon>Gammaproteobacteria</taxon>
        <taxon>Moraxellales</taxon>
        <taxon>Moraxellaceae</taxon>
        <taxon>Acinetobacter</taxon>
    </lineage>
</organism>
<reference evidence="3 4" key="2">
    <citation type="submission" date="2018-08" db="EMBL/GenBank/DDBJ databases">
        <title>The draft genome of Acinetobacter sichuanensis strain WCHAc060041.</title>
        <authorList>
            <person name="Qin J."/>
            <person name="Feng Y."/>
            <person name="Zong Z."/>
        </authorList>
    </citation>
    <scope>NUCLEOTIDE SEQUENCE [LARGE SCALE GENOMIC DNA]</scope>
    <source>
        <strain evidence="3 4">WCHAc060041</strain>
    </source>
</reference>
<keyword evidence="1" id="KW-0812">Transmembrane</keyword>
<keyword evidence="1" id="KW-0472">Membrane</keyword>